<dbReference type="RefSeq" id="WP_126781776.1">
    <property type="nucleotide sequence ID" value="NZ_NGJU01000022.1"/>
</dbReference>
<feature type="domain" description="3-dehydroquinate synthase N-terminal" evidence="19">
    <location>
        <begin position="68"/>
        <end position="179"/>
    </location>
</feature>
<evidence type="ECO:0000256" key="4">
    <source>
        <dbReference type="ARBA" id="ARBA00004496"/>
    </source>
</evidence>
<protein>
    <recommendedName>
        <fullName evidence="8 18">3-dehydroquinate synthase</fullName>
        <shortName evidence="18">DHQS</shortName>
        <ecNumber evidence="7 18">4.2.3.4</ecNumber>
    </recommendedName>
</protein>
<dbReference type="InterPro" id="IPR050071">
    <property type="entry name" value="Dehydroquinate_synthase"/>
</dbReference>
<feature type="domain" description="3-dehydroquinate synthase C-terminal" evidence="20">
    <location>
        <begin position="181"/>
        <end position="322"/>
    </location>
</feature>
<dbReference type="Pfam" id="PF24621">
    <property type="entry name" value="DHQS_C"/>
    <property type="match status" value="1"/>
</dbReference>
<feature type="binding site" evidence="18">
    <location>
        <position position="184"/>
    </location>
    <ligand>
        <name>Zn(2+)</name>
        <dbReference type="ChEBI" id="CHEBI:29105"/>
    </ligand>
</feature>
<evidence type="ECO:0000256" key="6">
    <source>
        <dbReference type="ARBA" id="ARBA00005412"/>
    </source>
</evidence>
<dbReference type="GO" id="GO:0005737">
    <property type="term" value="C:cytoplasm"/>
    <property type="evidence" value="ECO:0007669"/>
    <property type="project" value="UniProtKB-SubCell"/>
</dbReference>
<feature type="binding site" evidence="18">
    <location>
        <begin position="169"/>
        <end position="172"/>
    </location>
    <ligand>
        <name>NAD(+)</name>
        <dbReference type="ChEBI" id="CHEBI:57540"/>
    </ligand>
</feature>
<evidence type="ECO:0000256" key="14">
    <source>
        <dbReference type="ARBA" id="ARBA00023027"/>
    </source>
</evidence>
<evidence type="ECO:0000256" key="5">
    <source>
        <dbReference type="ARBA" id="ARBA00004661"/>
    </source>
</evidence>
<organism evidence="21 22">
    <name type="scientific">Vagococcus salmoninarum</name>
    <dbReference type="NCBI Taxonomy" id="2739"/>
    <lineage>
        <taxon>Bacteria</taxon>
        <taxon>Bacillati</taxon>
        <taxon>Bacillota</taxon>
        <taxon>Bacilli</taxon>
        <taxon>Lactobacillales</taxon>
        <taxon>Enterococcaceae</taxon>
        <taxon>Vagococcus</taxon>
    </lineage>
</organism>
<dbReference type="Gene3D" id="3.40.50.1970">
    <property type="match status" value="1"/>
</dbReference>
<feature type="binding site" evidence="18">
    <location>
        <position position="142"/>
    </location>
    <ligand>
        <name>NAD(+)</name>
        <dbReference type="ChEBI" id="CHEBI:57540"/>
    </ligand>
</feature>
<dbReference type="InterPro" id="IPR016037">
    <property type="entry name" value="DHQ_synth_AroB"/>
</dbReference>
<feature type="binding site" evidence="18">
    <location>
        <position position="262"/>
    </location>
    <ligand>
        <name>Zn(2+)</name>
        <dbReference type="ChEBI" id="CHEBI:29105"/>
    </ligand>
</feature>
<keyword evidence="17 18" id="KW-0170">Cobalt</keyword>
<dbReference type="GO" id="GO:0000166">
    <property type="term" value="F:nucleotide binding"/>
    <property type="evidence" value="ECO:0007669"/>
    <property type="project" value="UniProtKB-KW"/>
</dbReference>
<keyword evidence="10 18" id="KW-0028">Amino-acid biosynthesis</keyword>
<comment type="catalytic activity">
    <reaction evidence="1 18">
        <text>7-phospho-2-dehydro-3-deoxy-D-arabino-heptonate = 3-dehydroquinate + phosphate</text>
        <dbReference type="Rhea" id="RHEA:21968"/>
        <dbReference type="ChEBI" id="CHEBI:32364"/>
        <dbReference type="ChEBI" id="CHEBI:43474"/>
        <dbReference type="ChEBI" id="CHEBI:58394"/>
        <dbReference type="EC" id="4.2.3.4"/>
    </reaction>
</comment>
<evidence type="ECO:0000256" key="10">
    <source>
        <dbReference type="ARBA" id="ARBA00022605"/>
    </source>
</evidence>
<dbReference type="Proteomes" id="UP000287239">
    <property type="component" value="Unassembled WGS sequence"/>
</dbReference>
<dbReference type="OrthoDB" id="9806583at2"/>
<keyword evidence="11 18" id="KW-0479">Metal-binding</keyword>
<keyword evidence="15 18" id="KW-0057">Aromatic amino acid biosynthesis</keyword>
<dbReference type="GO" id="GO:0009423">
    <property type="term" value="P:chorismate biosynthetic process"/>
    <property type="evidence" value="ECO:0007669"/>
    <property type="project" value="UniProtKB-UniRule"/>
</dbReference>
<gene>
    <name evidence="18" type="primary">aroB</name>
    <name evidence="21" type="ORF">CBF35_12905</name>
</gene>
<evidence type="ECO:0000256" key="13">
    <source>
        <dbReference type="ARBA" id="ARBA00022833"/>
    </source>
</evidence>
<comment type="subcellular location">
    <subcellularLocation>
        <location evidence="4 18">Cytoplasm</location>
    </subcellularLocation>
</comment>
<evidence type="ECO:0000256" key="1">
    <source>
        <dbReference type="ARBA" id="ARBA00001393"/>
    </source>
</evidence>
<feature type="binding site" evidence="18">
    <location>
        <position position="151"/>
    </location>
    <ligand>
        <name>NAD(+)</name>
        <dbReference type="ChEBI" id="CHEBI:57540"/>
    </ligand>
</feature>
<dbReference type="FunFam" id="3.40.50.1970:FF:000007">
    <property type="entry name" value="Pentafunctional AROM polypeptide"/>
    <property type="match status" value="1"/>
</dbReference>
<dbReference type="EC" id="4.2.3.4" evidence="7 18"/>
<dbReference type="UniPathway" id="UPA00053">
    <property type="reaction ID" value="UER00085"/>
</dbReference>
<evidence type="ECO:0000256" key="15">
    <source>
        <dbReference type="ARBA" id="ARBA00023141"/>
    </source>
</evidence>
<evidence type="ECO:0000259" key="20">
    <source>
        <dbReference type="Pfam" id="PF24621"/>
    </source>
</evidence>
<evidence type="ECO:0000256" key="11">
    <source>
        <dbReference type="ARBA" id="ARBA00022723"/>
    </source>
</evidence>
<reference evidence="21 22" key="1">
    <citation type="submission" date="2017-05" db="EMBL/GenBank/DDBJ databases">
        <title>Vagococcus spp. assemblies.</title>
        <authorList>
            <person name="Gulvik C.A."/>
        </authorList>
    </citation>
    <scope>NUCLEOTIDE SEQUENCE [LARGE SCALE GENOMIC DNA]</scope>
    <source>
        <strain evidence="21 22">NCFB 2777</strain>
    </source>
</reference>
<keyword evidence="14 18" id="KW-0520">NAD</keyword>
<dbReference type="GO" id="GO:0008652">
    <property type="term" value="P:amino acid biosynthetic process"/>
    <property type="evidence" value="ECO:0007669"/>
    <property type="project" value="UniProtKB-KW"/>
</dbReference>
<evidence type="ECO:0000256" key="2">
    <source>
        <dbReference type="ARBA" id="ARBA00001911"/>
    </source>
</evidence>
<dbReference type="AlphaFoldDB" id="A0A429ZFN4"/>
<evidence type="ECO:0000256" key="8">
    <source>
        <dbReference type="ARBA" id="ARBA00017684"/>
    </source>
</evidence>
<dbReference type="Gene3D" id="1.20.1090.10">
    <property type="entry name" value="Dehydroquinate synthase-like - alpha domain"/>
    <property type="match status" value="1"/>
</dbReference>
<feature type="binding site" evidence="18">
    <location>
        <begin position="105"/>
        <end position="109"/>
    </location>
    <ligand>
        <name>NAD(+)</name>
        <dbReference type="ChEBI" id="CHEBI:57540"/>
    </ligand>
</feature>
<dbReference type="Pfam" id="PF01761">
    <property type="entry name" value="DHQ_synthase"/>
    <property type="match status" value="1"/>
</dbReference>
<feature type="binding site" evidence="18">
    <location>
        <begin position="129"/>
        <end position="130"/>
    </location>
    <ligand>
        <name>NAD(+)</name>
        <dbReference type="ChEBI" id="CHEBI:57540"/>
    </ligand>
</feature>
<evidence type="ECO:0000256" key="12">
    <source>
        <dbReference type="ARBA" id="ARBA00022741"/>
    </source>
</evidence>
<dbReference type="GO" id="GO:0003856">
    <property type="term" value="F:3-dehydroquinate synthase activity"/>
    <property type="evidence" value="ECO:0007669"/>
    <property type="project" value="UniProtKB-UniRule"/>
</dbReference>
<keyword evidence="12 18" id="KW-0547">Nucleotide-binding</keyword>
<evidence type="ECO:0000313" key="22">
    <source>
        <dbReference type="Proteomes" id="UP000287239"/>
    </source>
</evidence>
<dbReference type="InterPro" id="IPR030960">
    <property type="entry name" value="DHQS/DOIS_N"/>
</dbReference>
<comment type="cofactor">
    <cofactor evidence="18">
        <name>Co(2+)</name>
        <dbReference type="ChEBI" id="CHEBI:48828"/>
    </cofactor>
    <cofactor evidence="18">
        <name>Zn(2+)</name>
        <dbReference type="ChEBI" id="CHEBI:29105"/>
    </cofactor>
    <text evidence="18">Binds 1 divalent metal cation per subunit. Can use either Co(2+) or Zn(2+).</text>
</comment>
<accession>A0A429ZFN4</accession>
<evidence type="ECO:0000256" key="7">
    <source>
        <dbReference type="ARBA" id="ARBA00013031"/>
    </source>
</evidence>
<comment type="caution">
    <text evidence="21">The sequence shown here is derived from an EMBL/GenBank/DDBJ whole genome shotgun (WGS) entry which is preliminary data.</text>
</comment>
<dbReference type="InterPro" id="IPR056179">
    <property type="entry name" value="DHQS_C"/>
</dbReference>
<keyword evidence="9 18" id="KW-0963">Cytoplasm</keyword>
<dbReference type="GO" id="GO:0009073">
    <property type="term" value="P:aromatic amino acid family biosynthetic process"/>
    <property type="evidence" value="ECO:0007669"/>
    <property type="project" value="UniProtKB-KW"/>
</dbReference>
<dbReference type="GeneID" id="98569243"/>
<comment type="cofactor">
    <cofactor evidence="3">
        <name>Zn(2+)</name>
        <dbReference type="ChEBI" id="CHEBI:29105"/>
    </cofactor>
</comment>
<comment type="pathway">
    <text evidence="5 18">Metabolic intermediate biosynthesis; chorismate biosynthesis; chorismate from D-erythrose 4-phosphate and phosphoenolpyruvate: step 2/7.</text>
</comment>
<keyword evidence="13 18" id="KW-0862">Zinc</keyword>
<dbReference type="EMBL" id="NGJU01000022">
    <property type="protein sequence ID" value="RST92485.1"/>
    <property type="molecule type" value="Genomic_DNA"/>
</dbReference>
<dbReference type="PANTHER" id="PTHR43622:SF7">
    <property type="entry name" value="3-DEHYDROQUINATE SYNTHASE, CHLOROPLASTIC"/>
    <property type="match status" value="1"/>
</dbReference>
<evidence type="ECO:0000313" key="21">
    <source>
        <dbReference type="EMBL" id="RST92485.1"/>
    </source>
</evidence>
<evidence type="ECO:0000256" key="17">
    <source>
        <dbReference type="ARBA" id="ARBA00023285"/>
    </source>
</evidence>
<name>A0A429ZFN4_9ENTE</name>
<evidence type="ECO:0000256" key="16">
    <source>
        <dbReference type="ARBA" id="ARBA00023239"/>
    </source>
</evidence>
<comment type="cofactor">
    <cofactor evidence="2 18">
        <name>NAD(+)</name>
        <dbReference type="ChEBI" id="CHEBI:57540"/>
    </cofactor>
</comment>
<keyword evidence="22" id="KW-1185">Reference proteome</keyword>
<comment type="function">
    <text evidence="18">Catalyzes the conversion of 3-deoxy-D-arabino-heptulosonate 7-phosphate (DAHP) to dehydroquinate (DHQ).</text>
</comment>
<comment type="similarity">
    <text evidence="6 18">Belongs to the sugar phosphate cyclases superfamily. Dehydroquinate synthase family.</text>
</comment>
<proteinExistence type="inferred from homology"/>
<dbReference type="SUPFAM" id="SSF56796">
    <property type="entry name" value="Dehydroquinate synthase-like"/>
    <property type="match status" value="1"/>
</dbReference>
<evidence type="ECO:0000256" key="9">
    <source>
        <dbReference type="ARBA" id="ARBA00022490"/>
    </source>
</evidence>
<dbReference type="GO" id="GO:0046872">
    <property type="term" value="F:metal ion binding"/>
    <property type="evidence" value="ECO:0007669"/>
    <property type="project" value="UniProtKB-KW"/>
</dbReference>
<evidence type="ECO:0000256" key="3">
    <source>
        <dbReference type="ARBA" id="ARBA00001947"/>
    </source>
</evidence>
<dbReference type="CDD" id="cd08195">
    <property type="entry name" value="DHQS"/>
    <property type="match status" value="1"/>
</dbReference>
<keyword evidence="16 18" id="KW-0456">Lyase</keyword>
<dbReference type="PIRSF" id="PIRSF001455">
    <property type="entry name" value="DHQ_synth"/>
    <property type="match status" value="1"/>
</dbReference>
<evidence type="ECO:0000256" key="18">
    <source>
        <dbReference type="HAMAP-Rule" id="MF_00110"/>
    </source>
</evidence>
<evidence type="ECO:0000259" key="19">
    <source>
        <dbReference type="Pfam" id="PF01761"/>
    </source>
</evidence>
<dbReference type="HAMAP" id="MF_00110">
    <property type="entry name" value="DHQ_synthase"/>
    <property type="match status" value="1"/>
</dbReference>
<dbReference type="PANTHER" id="PTHR43622">
    <property type="entry name" value="3-DEHYDROQUINATE SYNTHASE"/>
    <property type="match status" value="1"/>
</dbReference>
<comment type="caution">
    <text evidence="18">Lacks conserved residue(s) required for the propagation of feature annotation.</text>
</comment>
<sequence>MDLKVTLPTHQYTLKIGENLLSSLGPWVAELWSKQKVMIITDRNVSELYGQQVIESLQASGFEVGLYAIEPGEASKSLANAEKLYEWLAAEEMTRKDGIIALGGGVVGDLAGFVASTYMRGLHFLQVPTTLLAQVDSSIGGKTAVNSSVAKNLIGTFAQPDGVLIDTATLKTLEPRRVQEGIAEIVKSAAIADIALWQLLESFSSTAELLAHSTEVIEACCRVKRGVVETDEKDTGQRLILNFGHTIGHAIENTSGYGVVTHGEAVAIGMVQISQVAESKGLMPQGITAQLKEMLVKFSLPTRAENWQPEQLFKAITHDKKAGGSQIKIILLSELGKAKIVELATAEMVDYLKRGE</sequence>
<dbReference type="NCBIfam" id="TIGR01357">
    <property type="entry name" value="aroB"/>
    <property type="match status" value="1"/>
</dbReference>
<dbReference type="InterPro" id="IPR030963">
    <property type="entry name" value="DHQ_synth_fam"/>
</dbReference>
<feature type="binding site" evidence="18">
    <location>
        <position position="245"/>
    </location>
    <ligand>
        <name>Zn(2+)</name>
        <dbReference type="ChEBI" id="CHEBI:29105"/>
    </ligand>
</feature>